<dbReference type="PANTHER" id="PTHR12475">
    <property type="match status" value="1"/>
</dbReference>
<organism evidence="3 4">
    <name type="scientific">Sphaerobolus stellatus (strain SS14)</name>
    <dbReference type="NCBI Taxonomy" id="990650"/>
    <lineage>
        <taxon>Eukaryota</taxon>
        <taxon>Fungi</taxon>
        <taxon>Dikarya</taxon>
        <taxon>Basidiomycota</taxon>
        <taxon>Agaricomycotina</taxon>
        <taxon>Agaricomycetes</taxon>
        <taxon>Phallomycetidae</taxon>
        <taxon>Geastrales</taxon>
        <taxon>Sphaerobolaceae</taxon>
        <taxon>Sphaerobolus</taxon>
    </lineage>
</organism>
<evidence type="ECO:0000256" key="1">
    <source>
        <dbReference type="ARBA" id="ARBA00038476"/>
    </source>
</evidence>
<dbReference type="AlphaFoldDB" id="A0A0C9VTI3"/>
<sequence length="340" mass="38261">MAALTISKLADRLDAFARSQWSDKSILPYIPRPVKWLLLILLLVNIKGFPLGWHLRIFRPTIYARVYHGWRDLWDSKEQRLIRLTKICPIGKSPITHETVFRTRATPDASDFNLHLSNSSYAMTFDMIRVKYVTENLPLVYPDGCWIALGGTHYVFSREIPVNAPYEIRLSAGGWDHKWIYTVARYVTYPKNTKKSKDKSSESSKQQITLAQTPGGSIAPSPARSPPPGSSWFGAPLPPGAVLHCTAVARCCFKIGRITIPPTLAMASNGLGMTPEGFAKVQELRFKDNGKSIRKLYSGGWRDVPLEERWWDKAFGGELEIQRTNGMRALAETVGIPVYV</sequence>
<dbReference type="InterPro" id="IPR051490">
    <property type="entry name" value="THEM6_lcsJ_thioesterase"/>
</dbReference>
<evidence type="ECO:0000313" key="3">
    <source>
        <dbReference type="EMBL" id="KIJ41401.1"/>
    </source>
</evidence>
<keyword evidence="4" id="KW-1185">Reference proteome</keyword>
<dbReference type="OrthoDB" id="265761at2759"/>
<gene>
    <name evidence="3" type="ORF">M422DRAFT_31763</name>
</gene>
<dbReference type="Pfam" id="PF13279">
    <property type="entry name" value="4HBT_2"/>
    <property type="match status" value="1"/>
</dbReference>
<name>A0A0C9VTI3_SPHS4</name>
<dbReference type="Proteomes" id="UP000054279">
    <property type="component" value="Unassembled WGS sequence"/>
</dbReference>
<evidence type="ECO:0000256" key="2">
    <source>
        <dbReference type="SAM" id="MobiDB-lite"/>
    </source>
</evidence>
<dbReference type="HOGENOM" id="CLU_043860_1_0_1"/>
<proteinExistence type="inferred from homology"/>
<evidence type="ECO:0000313" key="4">
    <source>
        <dbReference type="Proteomes" id="UP000054279"/>
    </source>
</evidence>
<accession>A0A0C9VTI3</accession>
<protein>
    <submittedName>
        <fullName evidence="3">Uncharacterized protein</fullName>
    </submittedName>
</protein>
<dbReference type="SUPFAM" id="SSF54637">
    <property type="entry name" value="Thioesterase/thiol ester dehydrase-isomerase"/>
    <property type="match status" value="1"/>
</dbReference>
<comment type="similarity">
    <text evidence="1">Belongs to the lcsJ thioesterase family.</text>
</comment>
<dbReference type="PANTHER" id="PTHR12475:SF4">
    <property type="entry name" value="PROTEIN THEM6"/>
    <property type="match status" value="1"/>
</dbReference>
<feature type="region of interest" description="Disordered" evidence="2">
    <location>
        <begin position="193"/>
        <end position="231"/>
    </location>
</feature>
<reference evidence="3 4" key="1">
    <citation type="submission" date="2014-06" db="EMBL/GenBank/DDBJ databases">
        <title>Evolutionary Origins and Diversification of the Mycorrhizal Mutualists.</title>
        <authorList>
            <consortium name="DOE Joint Genome Institute"/>
            <consortium name="Mycorrhizal Genomics Consortium"/>
            <person name="Kohler A."/>
            <person name="Kuo A."/>
            <person name="Nagy L.G."/>
            <person name="Floudas D."/>
            <person name="Copeland A."/>
            <person name="Barry K.W."/>
            <person name="Cichocki N."/>
            <person name="Veneault-Fourrey C."/>
            <person name="LaButti K."/>
            <person name="Lindquist E.A."/>
            <person name="Lipzen A."/>
            <person name="Lundell T."/>
            <person name="Morin E."/>
            <person name="Murat C."/>
            <person name="Riley R."/>
            <person name="Ohm R."/>
            <person name="Sun H."/>
            <person name="Tunlid A."/>
            <person name="Henrissat B."/>
            <person name="Grigoriev I.V."/>
            <person name="Hibbett D.S."/>
            <person name="Martin F."/>
        </authorList>
    </citation>
    <scope>NUCLEOTIDE SEQUENCE [LARGE SCALE GENOMIC DNA]</scope>
    <source>
        <strain evidence="3 4">SS14</strain>
    </source>
</reference>
<dbReference type="InterPro" id="IPR029069">
    <property type="entry name" value="HotDog_dom_sf"/>
</dbReference>
<dbReference type="EMBL" id="KN837137">
    <property type="protein sequence ID" value="KIJ41401.1"/>
    <property type="molecule type" value="Genomic_DNA"/>
</dbReference>